<dbReference type="Proteomes" id="UP000767327">
    <property type="component" value="Unassembled WGS sequence"/>
</dbReference>
<feature type="transmembrane region" description="Helical" evidence="6">
    <location>
        <begin position="152"/>
        <end position="177"/>
    </location>
</feature>
<evidence type="ECO:0000256" key="4">
    <source>
        <dbReference type="ARBA" id="ARBA00022989"/>
    </source>
</evidence>
<reference evidence="8" key="2">
    <citation type="submission" date="2020-01" db="EMBL/GenBank/DDBJ databases">
        <authorList>
            <person name="Campanaro S."/>
        </authorList>
    </citation>
    <scope>NUCLEOTIDE SEQUENCE</scope>
    <source>
        <strain evidence="8">AS01afH2WH_6</strain>
    </source>
</reference>
<evidence type="ECO:0000259" key="7">
    <source>
        <dbReference type="Pfam" id="PF00482"/>
    </source>
</evidence>
<dbReference type="InterPro" id="IPR018076">
    <property type="entry name" value="T2SS_GspF_dom"/>
</dbReference>
<keyword evidence="2" id="KW-1003">Cell membrane</keyword>
<dbReference type="Pfam" id="PF00482">
    <property type="entry name" value="T2SSF"/>
    <property type="match status" value="1"/>
</dbReference>
<dbReference type="EMBL" id="JAAXZR010000006">
    <property type="protein sequence ID" value="NLT78886.1"/>
    <property type="molecule type" value="Genomic_DNA"/>
</dbReference>
<protein>
    <submittedName>
        <fullName evidence="8">Pilus assembly protein</fullName>
    </submittedName>
</protein>
<evidence type="ECO:0000256" key="2">
    <source>
        <dbReference type="ARBA" id="ARBA00022475"/>
    </source>
</evidence>
<dbReference type="RefSeq" id="WP_273172287.1">
    <property type="nucleotide sequence ID" value="NZ_JAAXZR010000006.1"/>
</dbReference>
<sequence length="182" mass="19355">MGDVLMPLAIVGLILLAGSRNDRIVPFRRMNASASLHIPLILELLAVALRQGSSITRALDTVAQVVDVGLGTAVGKVTASLHQGVAWSESWALVCDDASYVGQACIVLRDTLEASWRLGTSPLPRIEAVISQLNGEQRTRVESQAARLSIRLLLPTALCFLPAFVLLGVIPCISAFAQGLFA</sequence>
<accession>A0A971CXZ2</accession>
<dbReference type="AlphaFoldDB" id="A0A971CXZ2"/>
<evidence type="ECO:0000313" key="8">
    <source>
        <dbReference type="EMBL" id="NLT78886.1"/>
    </source>
</evidence>
<dbReference type="GO" id="GO:0005886">
    <property type="term" value="C:plasma membrane"/>
    <property type="evidence" value="ECO:0007669"/>
    <property type="project" value="UniProtKB-SubCell"/>
</dbReference>
<comment type="subcellular location">
    <subcellularLocation>
        <location evidence="1">Cell membrane</location>
        <topology evidence="1">Multi-pass membrane protein</topology>
    </subcellularLocation>
</comment>
<evidence type="ECO:0000256" key="1">
    <source>
        <dbReference type="ARBA" id="ARBA00004651"/>
    </source>
</evidence>
<feature type="domain" description="Type II secretion system protein GspF" evidence="7">
    <location>
        <begin position="42"/>
        <end position="168"/>
    </location>
</feature>
<proteinExistence type="predicted"/>
<comment type="caution">
    <text evidence="8">The sequence shown here is derived from an EMBL/GenBank/DDBJ whole genome shotgun (WGS) entry which is preliminary data.</text>
</comment>
<evidence type="ECO:0000256" key="6">
    <source>
        <dbReference type="SAM" id="Phobius"/>
    </source>
</evidence>
<keyword evidence="3 6" id="KW-0812">Transmembrane</keyword>
<keyword evidence="5 6" id="KW-0472">Membrane</keyword>
<reference evidence="8" key="1">
    <citation type="journal article" date="2020" name="Biotechnol. Biofuels">
        <title>New insights from the biogas microbiome by comprehensive genome-resolved metagenomics of nearly 1600 species originating from multiple anaerobic digesters.</title>
        <authorList>
            <person name="Campanaro S."/>
            <person name="Treu L."/>
            <person name="Rodriguez-R L.M."/>
            <person name="Kovalovszki A."/>
            <person name="Ziels R.M."/>
            <person name="Maus I."/>
            <person name="Zhu X."/>
            <person name="Kougias P.G."/>
            <person name="Basile A."/>
            <person name="Luo G."/>
            <person name="Schluter A."/>
            <person name="Konstantinidis K.T."/>
            <person name="Angelidaki I."/>
        </authorList>
    </citation>
    <scope>NUCLEOTIDE SEQUENCE</scope>
    <source>
        <strain evidence="8">AS01afH2WH_6</strain>
    </source>
</reference>
<evidence type="ECO:0000256" key="5">
    <source>
        <dbReference type="ARBA" id="ARBA00023136"/>
    </source>
</evidence>
<evidence type="ECO:0000256" key="3">
    <source>
        <dbReference type="ARBA" id="ARBA00022692"/>
    </source>
</evidence>
<name>A0A971CXZ2_9BIFI</name>
<evidence type="ECO:0000313" key="9">
    <source>
        <dbReference type="Proteomes" id="UP000767327"/>
    </source>
</evidence>
<gene>
    <name evidence="8" type="ORF">GXW98_01175</name>
</gene>
<keyword evidence="4 6" id="KW-1133">Transmembrane helix</keyword>
<organism evidence="8 9">
    <name type="scientific">Bifidobacterium crudilactis</name>
    <dbReference type="NCBI Taxonomy" id="327277"/>
    <lineage>
        <taxon>Bacteria</taxon>
        <taxon>Bacillati</taxon>
        <taxon>Actinomycetota</taxon>
        <taxon>Actinomycetes</taxon>
        <taxon>Bifidobacteriales</taxon>
        <taxon>Bifidobacteriaceae</taxon>
        <taxon>Bifidobacterium</taxon>
    </lineage>
</organism>